<gene>
    <name evidence="1" type="ORF">MSG28_003226</name>
</gene>
<evidence type="ECO:0000313" key="1">
    <source>
        <dbReference type="EMBL" id="KAI8434695.1"/>
    </source>
</evidence>
<comment type="caution">
    <text evidence="1">The sequence shown here is derived from an EMBL/GenBank/DDBJ whole genome shotgun (WGS) entry which is preliminary data.</text>
</comment>
<name>A0ACC0KEE7_CHOFU</name>
<dbReference type="EMBL" id="CM046105">
    <property type="protein sequence ID" value="KAI8434695.1"/>
    <property type="molecule type" value="Genomic_DNA"/>
</dbReference>
<keyword evidence="2" id="KW-1185">Reference proteome</keyword>
<sequence length="557" mass="63208">MSESNSEETVEELLAYEHVEEESVEVPMSEWSSLDENAPTENKKKLLFLQGLYKPSSEELCAKYIAQSDSEVFRHHYYNYPPVADPGIRQALNAPEQPIIYPDDGEKLYLAVCKEMNLCPVGLFYKQLSNDEINLSYYGVNPMGVRAMAMALQYNKSVKRFTLTDNFLNDDAAYHLGQMLVTNTTLQELDLSGCRIRASGMLRLGSGMIVNTTLKMLNVSRNELGEEGGQFFADHIVKGCIIPRVNLSRNKLGRQAVLALWESLSYRNKMTYWNLSGNMLNVPGANKMLEELATSTVLQELDLSWNGLQGTRIAEAIQTLMANVGPLKVLDLSNNRFCNDDIPPLIDSLIKCKKLTTLNLSFNPLTPQDSQYVIEGMLRPRVKVQNLLMDGIWVSKKFIRTLETVKSKTFRKNFKIIYGGVLENYTIQWPDPRPLLLNRIDFVMMRNRKKNKIDIGAFFLQLRKEIPEPAMPLSRLIDEFSIREVDLSDDLINELGVTFAHRPGKPPIVSLQAIEDYVRRMWPDRKAPPTPPPEPEPEPPPPPPEPETKGKKGKKGK</sequence>
<accession>A0ACC0KEE7</accession>
<dbReference type="Proteomes" id="UP001064048">
    <property type="component" value="Chromosome 5"/>
</dbReference>
<reference evidence="1 2" key="1">
    <citation type="journal article" date="2022" name="Genome Biol. Evol.">
        <title>The Spruce Budworm Genome: Reconstructing the Evolutionary History of Antifreeze Proteins.</title>
        <authorList>
            <person name="Beliveau C."/>
            <person name="Gagne P."/>
            <person name="Picq S."/>
            <person name="Vernygora O."/>
            <person name="Keeling C.I."/>
            <person name="Pinkney K."/>
            <person name="Doucet D."/>
            <person name="Wen F."/>
            <person name="Johnston J.S."/>
            <person name="Maaroufi H."/>
            <person name="Boyle B."/>
            <person name="Laroche J."/>
            <person name="Dewar K."/>
            <person name="Juretic N."/>
            <person name="Blackburn G."/>
            <person name="Nisole A."/>
            <person name="Brunet B."/>
            <person name="Brandao M."/>
            <person name="Lumley L."/>
            <person name="Duan J."/>
            <person name="Quan G."/>
            <person name="Lucarotti C.J."/>
            <person name="Roe A.D."/>
            <person name="Sperling F.A.H."/>
            <person name="Levesque R.C."/>
            <person name="Cusson M."/>
        </authorList>
    </citation>
    <scope>NUCLEOTIDE SEQUENCE [LARGE SCALE GENOMIC DNA]</scope>
    <source>
        <strain evidence="1">Glfc:IPQL:Cfum</strain>
    </source>
</reference>
<evidence type="ECO:0000313" key="2">
    <source>
        <dbReference type="Proteomes" id="UP001064048"/>
    </source>
</evidence>
<protein>
    <submittedName>
        <fullName evidence="1">Uncharacterized protein</fullName>
    </submittedName>
</protein>
<organism evidence="1 2">
    <name type="scientific">Choristoneura fumiferana</name>
    <name type="common">Spruce budworm moth</name>
    <name type="synonym">Archips fumiferana</name>
    <dbReference type="NCBI Taxonomy" id="7141"/>
    <lineage>
        <taxon>Eukaryota</taxon>
        <taxon>Metazoa</taxon>
        <taxon>Ecdysozoa</taxon>
        <taxon>Arthropoda</taxon>
        <taxon>Hexapoda</taxon>
        <taxon>Insecta</taxon>
        <taxon>Pterygota</taxon>
        <taxon>Neoptera</taxon>
        <taxon>Endopterygota</taxon>
        <taxon>Lepidoptera</taxon>
        <taxon>Glossata</taxon>
        <taxon>Ditrysia</taxon>
        <taxon>Tortricoidea</taxon>
        <taxon>Tortricidae</taxon>
        <taxon>Tortricinae</taxon>
        <taxon>Choristoneura</taxon>
    </lineage>
</organism>
<proteinExistence type="predicted"/>